<organism evidence="1 2">
    <name type="scientific">Mycoplasma mobile (strain ATCC 43663 / 163K / NCTC 11711)</name>
    <name type="common">Mesomycoplasma mobile</name>
    <dbReference type="NCBI Taxonomy" id="267748"/>
    <lineage>
        <taxon>Bacteria</taxon>
        <taxon>Bacillati</taxon>
        <taxon>Mycoplasmatota</taxon>
        <taxon>Mycoplasmoidales</taxon>
        <taxon>Metamycoplasmataceae</taxon>
        <taxon>Mesomycoplasma</taxon>
    </lineage>
</organism>
<dbReference type="eggNOG" id="COG2755">
    <property type="taxonomic scope" value="Bacteria"/>
</dbReference>
<evidence type="ECO:0000313" key="2">
    <source>
        <dbReference type="Proteomes" id="UP000009072"/>
    </source>
</evidence>
<dbReference type="Pfam" id="PF00657">
    <property type="entry name" value="Lipase_GDSL"/>
    <property type="match status" value="1"/>
</dbReference>
<evidence type="ECO:0000313" key="1">
    <source>
        <dbReference type="EMBL" id="AAT28008.1"/>
    </source>
</evidence>
<dbReference type="AlphaFoldDB" id="Q6KHC2"/>
<dbReference type="HOGENOM" id="CLU_319068_0_0_14"/>
<dbReference type="InterPro" id="IPR036514">
    <property type="entry name" value="SGNH_hydro_sf"/>
</dbReference>
<dbReference type="KEGG" id="mmo:MMOB5220"/>
<sequence length="911" mass="107568">MIKPEEKVKLLVIGDSIAAGYNSGFGFDISGSGKIKGEEFTFSGLSYGSFFCEFVEKSQKNKMESYQNFALQGSRFDEWLYFYDVDNEKFNFENSKDILEVIKSIDTKNSRLNLFKNRTSKQFNEFKNKNDFLKLKEVTKESNLIFISLGANDLIHFLKPERIDFLFDKTIHKEIKFKKFKTILQDFIDKTSKKSELLIDAINKLSNKANIVLLSYPLSFLKLRSVINSFLKKDGESEIEMELNAMVSKYQKKLSEKNENVHFVDVFDHQYWIKNASKLSKHFYEIHPSTKGYKKIAKNLFFKISFSKKNYEEAKLIIPSFDKKTYEDNLDHFDKILNFTNSEEEILKKLNWDSDKENDLILENEFERKHSILETEGEFGNYFYSMCNLIERNFLFYFSKIKRESLIDLTLLEKKIFEILIDRKNEFSFLNFIYKTTFVNDLIGDLSLGLNSISLNNFFKLQRLEDTHLLIDKILNIIQDPDKVFGFLKNLNDFGFFEKNLESFDVLIKHYGNLITNKEITSKLVTVFLKKFYNKIELTHKKVFEKYLGKIEQATIDEIFSEIGNDKKIKEFFISSIQLVFKNLIRIDEFKNLEEFSDSFSKEILAMNKISISHLAEVFLSNEKLGKLLLYFITHFSNININVDNLYWILKPNWKKIFSLKTFKIIDQNLLKYISLLFVFLISRKKATSMLGKIMKINIQSLDDFLKISNSIDLRDVDGKDVSKIINSIFENSDNSFLLYRIIKNPNILEPLKYQFKFNLLNIGKALSLRKRFYKILIPLIKKLLEEYDKNDKKIKVNDNEAFKALYRIFITVQITLYFSLKNSGLFFSKTTFLKENQIFAKFFMSEFPKHSPMIKKFLLPDLKIKDVDSNKISKYETLPLILFLDEINPNDKKFYNYEVLIEYLKTGSWI</sequence>
<keyword evidence="2" id="KW-1185">Reference proteome</keyword>
<dbReference type="OrthoDB" id="399880at2"/>
<name>Q6KHC2_MYCM1</name>
<dbReference type="EMBL" id="AE017308">
    <property type="protein sequence ID" value="AAT28008.1"/>
    <property type="molecule type" value="Genomic_DNA"/>
</dbReference>
<dbReference type="InterPro" id="IPR001087">
    <property type="entry name" value="GDSL"/>
</dbReference>
<accession>Q6KHC2</accession>
<dbReference type="STRING" id="267748.MMOB5220"/>
<protein>
    <submittedName>
        <fullName evidence="1">Putative esterase or lipase protein</fullName>
    </submittedName>
</protein>
<proteinExistence type="predicted"/>
<dbReference type="CDD" id="cd00229">
    <property type="entry name" value="SGNH_hydrolase"/>
    <property type="match status" value="1"/>
</dbReference>
<dbReference type="Proteomes" id="UP000009072">
    <property type="component" value="Chromosome"/>
</dbReference>
<reference evidence="1 2" key="1">
    <citation type="journal article" date="2004" name="Genome Res.">
        <title>The complete genome and proteome of Mycoplasma mobile.</title>
        <authorList>
            <person name="Jaffe J.D."/>
            <person name="Stange-Thomann N."/>
            <person name="Smith C."/>
            <person name="DeCaprio D."/>
            <person name="Fisher S."/>
            <person name="Butler J."/>
            <person name="Calvo S."/>
            <person name="Elkins T."/>
            <person name="FitzGerald M.G."/>
            <person name="Hafez N."/>
            <person name="Kodira C.D."/>
            <person name="Major J."/>
            <person name="Wang S."/>
            <person name="Wilkinson J."/>
            <person name="Nicol R."/>
            <person name="Nusbaum C."/>
            <person name="Birren B."/>
            <person name="Berg H.C."/>
            <person name="Church G.M."/>
        </authorList>
    </citation>
    <scope>NUCLEOTIDE SEQUENCE [LARGE SCALE GENOMIC DNA]</scope>
    <source>
        <strain evidence="2">ATCC 43663 / 163K / NCTC 11711</strain>
    </source>
</reference>
<dbReference type="GO" id="GO:0016788">
    <property type="term" value="F:hydrolase activity, acting on ester bonds"/>
    <property type="evidence" value="ECO:0007669"/>
    <property type="project" value="InterPro"/>
</dbReference>
<gene>
    <name evidence="1" type="ordered locus">MMOB5220</name>
</gene>
<dbReference type="Gene3D" id="3.40.50.1110">
    <property type="entry name" value="SGNH hydrolase"/>
    <property type="match status" value="1"/>
</dbReference>
<dbReference type="RefSeq" id="WP_011265042.1">
    <property type="nucleotide sequence ID" value="NC_006908.1"/>
</dbReference>
<dbReference type="SUPFAM" id="SSF52266">
    <property type="entry name" value="SGNH hydrolase"/>
    <property type="match status" value="1"/>
</dbReference>